<feature type="binding site" evidence="24">
    <location>
        <position position="969"/>
    </location>
    <ligand>
        <name>ATP</name>
        <dbReference type="ChEBI" id="CHEBI:30616"/>
    </ligand>
</feature>
<dbReference type="PANTHER" id="PTHR45974:SF216">
    <property type="entry name" value="PROTEIN KINASE DOMAIN-CONTAINING PROTEIN"/>
    <property type="match status" value="1"/>
</dbReference>
<dbReference type="InterPro" id="IPR003591">
    <property type="entry name" value="Leu-rich_rpt_typical-subtyp"/>
</dbReference>
<gene>
    <name evidence="29" type="primary">STK</name>
</gene>
<protein>
    <submittedName>
        <fullName evidence="29">STK</fullName>
    </submittedName>
</protein>
<dbReference type="GO" id="GO:0016020">
    <property type="term" value="C:membrane"/>
    <property type="evidence" value="ECO:0007669"/>
    <property type="project" value="UniProtKB-SubCell"/>
</dbReference>
<evidence type="ECO:0000256" key="2">
    <source>
        <dbReference type="ARBA" id="ARBA00008684"/>
    </source>
</evidence>
<keyword evidence="10 24" id="KW-0547">Nucleotide-binding</keyword>
<evidence type="ECO:0000256" key="4">
    <source>
        <dbReference type="ARBA" id="ARBA00022527"/>
    </source>
</evidence>
<dbReference type="InterPro" id="IPR055414">
    <property type="entry name" value="LRR_R13L4/SHOC2-like"/>
</dbReference>
<dbReference type="Gene3D" id="3.30.200.20">
    <property type="entry name" value="Phosphorylase Kinase, domain 1"/>
    <property type="match status" value="2"/>
</dbReference>
<evidence type="ECO:0000256" key="3">
    <source>
        <dbReference type="ARBA" id="ARBA00009342"/>
    </source>
</evidence>
<dbReference type="FunFam" id="3.30.200.20:FF:000328">
    <property type="entry name" value="Leucine-rich repeat protein kinase family protein"/>
    <property type="match status" value="1"/>
</dbReference>
<evidence type="ECO:0000256" key="22">
    <source>
        <dbReference type="ARBA" id="ARBA00051734"/>
    </source>
</evidence>
<dbReference type="GO" id="GO:0004059">
    <property type="term" value="F:aralkylamine N-acetyltransferase activity"/>
    <property type="evidence" value="ECO:0007669"/>
    <property type="project" value="UniProtKB-EC"/>
</dbReference>
<dbReference type="PANTHER" id="PTHR45974">
    <property type="entry name" value="RECEPTOR-LIKE PROTEIN 55"/>
    <property type="match status" value="1"/>
</dbReference>
<evidence type="ECO:0000256" key="10">
    <source>
        <dbReference type="ARBA" id="ARBA00022741"/>
    </source>
</evidence>
<dbReference type="FunFam" id="3.80.10.10:FF:000387">
    <property type="entry name" value="Probable LRR receptor-like serine/threonine-protein kinase At1g06840"/>
    <property type="match status" value="1"/>
</dbReference>
<dbReference type="Pfam" id="PF23598">
    <property type="entry name" value="LRR_14"/>
    <property type="match status" value="1"/>
</dbReference>
<dbReference type="EMBL" id="PP954914">
    <property type="protein sequence ID" value="XCG46242.1"/>
    <property type="molecule type" value="mRNA"/>
</dbReference>
<keyword evidence="12 24" id="KW-0067">ATP-binding</keyword>
<keyword evidence="4" id="KW-0723">Serine/threonine-protein kinase</keyword>
<dbReference type="InterPro" id="IPR017441">
    <property type="entry name" value="Protein_kinase_ATP_BS"/>
</dbReference>
<dbReference type="InterPro" id="IPR000182">
    <property type="entry name" value="GNAT_dom"/>
</dbReference>
<evidence type="ECO:0000256" key="25">
    <source>
        <dbReference type="SAM" id="MobiDB-lite"/>
    </source>
</evidence>
<evidence type="ECO:0000256" key="12">
    <source>
        <dbReference type="ARBA" id="ARBA00022840"/>
    </source>
</evidence>
<evidence type="ECO:0000256" key="14">
    <source>
        <dbReference type="ARBA" id="ARBA00023136"/>
    </source>
</evidence>
<keyword evidence="14 26" id="KW-0472">Membrane</keyword>
<keyword evidence="6" id="KW-0808">Transferase</keyword>
<comment type="catalytic activity">
    <reaction evidence="18">
        <text>L-threonyl-[protein] + ATP = O-phospho-L-threonyl-[protein] + ADP + H(+)</text>
        <dbReference type="Rhea" id="RHEA:46608"/>
        <dbReference type="Rhea" id="RHEA-COMP:11060"/>
        <dbReference type="Rhea" id="RHEA-COMP:11605"/>
        <dbReference type="ChEBI" id="CHEBI:15378"/>
        <dbReference type="ChEBI" id="CHEBI:30013"/>
        <dbReference type="ChEBI" id="CHEBI:30616"/>
        <dbReference type="ChEBI" id="CHEBI:61977"/>
        <dbReference type="ChEBI" id="CHEBI:456216"/>
        <dbReference type="EC" id="2.7.11.1"/>
    </reaction>
</comment>
<evidence type="ECO:0000256" key="9">
    <source>
        <dbReference type="ARBA" id="ARBA00022737"/>
    </source>
</evidence>
<evidence type="ECO:0000256" key="8">
    <source>
        <dbReference type="ARBA" id="ARBA00022729"/>
    </source>
</evidence>
<evidence type="ECO:0000256" key="1">
    <source>
        <dbReference type="ARBA" id="ARBA00004479"/>
    </source>
</evidence>
<evidence type="ECO:0000259" key="27">
    <source>
        <dbReference type="PROSITE" id="PS50011"/>
    </source>
</evidence>
<keyword evidence="8" id="KW-0732">Signal</keyword>
<dbReference type="CDD" id="cd14066">
    <property type="entry name" value="STKc_IRAK"/>
    <property type="match status" value="2"/>
</dbReference>
<name>A0AAU8CJZ6_9ROSI</name>
<dbReference type="Gene3D" id="1.10.510.10">
    <property type="entry name" value="Transferase(Phosphotransferase) domain 1"/>
    <property type="match status" value="2"/>
</dbReference>
<keyword evidence="13 26" id="KW-1133">Transmembrane helix</keyword>
<feature type="region of interest" description="Disordered" evidence="25">
    <location>
        <begin position="2164"/>
        <end position="2194"/>
    </location>
</feature>
<dbReference type="FunFam" id="1.10.510.10:FF:000453">
    <property type="entry name" value="LRR receptor-like serine/threonine-protein kinase HSL2"/>
    <property type="match status" value="2"/>
</dbReference>
<dbReference type="Pfam" id="PF00583">
    <property type="entry name" value="Acetyltransf_1"/>
    <property type="match status" value="1"/>
</dbReference>
<evidence type="ECO:0000256" key="15">
    <source>
        <dbReference type="ARBA" id="ARBA00023170"/>
    </source>
</evidence>
<dbReference type="Pfam" id="PF08263">
    <property type="entry name" value="LRRNT_2"/>
    <property type="match status" value="2"/>
</dbReference>
<comment type="catalytic activity">
    <reaction evidence="22">
        <text>an N-terminal L-alpha-aminoacyl-[protein] + acetyl-CoA = N-terminal N(alpha)-acetyl-L-alpha-aminoacyl-[protein] + CoA + H(+)</text>
        <dbReference type="Rhea" id="RHEA:21028"/>
        <dbReference type="Rhea" id="RHEA-COMP:10636"/>
        <dbReference type="Rhea" id="RHEA-COMP:15589"/>
        <dbReference type="ChEBI" id="CHEBI:15378"/>
        <dbReference type="ChEBI" id="CHEBI:57287"/>
        <dbReference type="ChEBI" id="CHEBI:57288"/>
        <dbReference type="ChEBI" id="CHEBI:78597"/>
        <dbReference type="ChEBI" id="CHEBI:78598"/>
    </reaction>
</comment>
<dbReference type="FunFam" id="3.80.10.10:FF:000095">
    <property type="entry name" value="LRR receptor-like serine/threonine-protein kinase GSO1"/>
    <property type="match status" value="1"/>
</dbReference>
<dbReference type="Pfam" id="PF07714">
    <property type="entry name" value="PK_Tyr_Ser-Thr"/>
    <property type="match status" value="1"/>
</dbReference>
<dbReference type="SMART" id="SM00369">
    <property type="entry name" value="LRR_TYP"/>
    <property type="match status" value="7"/>
</dbReference>
<evidence type="ECO:0000256" key="7">
    <source>
        <dbReference type="ARBA" id="ARBA00022692"/>
    </source>
</evidence>
<feature type="transmembrane region" description="Helical" evidence="26">
    <location>
        <begin position="878"/>
        <end position="900"/>
    </location>
</feature>
<feature type="domain" description="N-acetyltransferase" evidence="28">
    <location>
        <begin position="103"/>
        <end position="248"/>
    </location>
</feature>
<feature type="binding site" evidence="24">
    <location>
        <position position="1907"/>
    </location>
    <ligand>
        <name>ATP</name>
        <dbReference type="ChEBI" id="CHEBI:30616"/>
    </ligand>
</feature>
<dbReference type="Gene3D" id="3.40.630.30">
    <property type="match status" value="1"/>
</dbReference>
<dbReference type="Pfam" id="PF00560">
    <property type="entry name" value="LRR_1"/>
    <property type="match status" value="4"/>
</dbReference>
<keyword evidence="11" id="KW-0418">Kinase</keyword>
<dbReference type="CDD" id="cd04301">
    <property type="entry name" value="NAT_SF"/>
    <property type="match status" value="1"/>
</dbReference>
<evidence type="ECO:0000256" key="18">
    <source>
        <dbReference type="ARBA" id="ARBA00047899"/>
    </source>
</evidence>
<feature type="domain" description="Protein kinase" evidence="27">
    <location>
        <begin position="941"/>
        <end position="1212"/>
    </location>
</feature>
<dbReference type="Pfam" id="PF00069">
    <property type="entry name" value="Pkinase"/>
    <property type="match status" value="1"/>
</dbReference>
<comment type="catalytic activity">
    <reaction evidence="23">
        <text>serotonin + acetyl-CoA = N-acetylserotonin + CoA + H(+)</text>
        <dbReference type="Rhea" id="RHEA:25217"/>
        <dbReference type="ChEBI" id="CHEBI:15378"/>
        <dbReference type="ChEBI" id="CHEBI:17697"/>
        <dbReference type="ChEBI" id="CHEBI:57287"/>
        <dbReference type="ChEBI" id="CHEBI:57288"/>
        <dbReference type="ChEBI" id="CHEBI:350546"/>
        <dbReference type="EC" id="2.3.1.87"/>
    </reaction>
</comment>
<dbReference type="GO" id="GO:0005737">
    <property type="term" value="C:cytoplasm"/>
    <property type="evidence" value="ECO:0007669"/>
    <property type="project" value="UniProtKB-ARBA"/>
</dbReference>
<dbReference type="GO" id="GO:0004674">
    <property type="term" value="F:protein serine/threonine kinase activity"/>
    <property type="evidence" value="ECO:0007669"/>
    <property type="project" value="UniProtKB-KW"/>
</dbReference>
<keyword evidence="16" id="KW-0325">Glycoprotein</keyword>
<dbReference type="PROSITE" id="PS00108">
    <property type="entry name" value="PROTEIN_KINASE_ST"/>
    <property type="match status" value="2"/>
</dbReference>
<dbReference type="InterPro" id="IPR032675">
    <property type="entry name" value="LRR_dom_sf"/>
</dbReference>
<feature type="transmembrane region" description="Helical" evidence="26">
    <location>
        <begin position="1264"/>
        <end position="1284"/>
    </location>
</feature>
<evidence type="ECO:0000256" key="5">
    <source>
        <dbReference type="ARBA" id="ARBA00022614"/>
    </source>
</evidence>
<dbReference type="SUPFAM" id="SSF56112">
    <property type="entry name" value="Protein kinase-like (PK-like)"/>
    <property type="match status" value="2"/>
</dbReference>
<organism evidence="29">
    <name type="scientific">Corchorus olitorius</name>
    <dbReference type="NCBI Taxonomy" id="93759"/>
    <lineage>
        <taxon>Eukaryota</taxon>
        <taxon>Viridiplantae</taxon>
        <taxon>Streptophyta</taxon>
        <taxon>Embryophyta</taxon>
        <taxon>Tracheophyta</taxon>
        <taxon>Spermatophyta</taxon>
        <taxon>Magnoliopsida</taxon>
        <taxon>eudicotyledons</taxon>
        <taxon>Gunneridae</taxon>
        <taxon>Pentapetalae</taxon>
        <taxon>rosids</taxon>
        <taxon>malvids</taxon>
        <taxon>Malvales</taxon>
        <taxon>Malvaceae</taxon>
        <taxon>Grewioideae</taxon>
        <taxon>Apeibeae</taxon>
        <taxon>Corchorus</taxon>
    </lineage>
</organism>
<dbReference type="GO" id="GO:0061733">
    <property type="term" value="F:protein-lysine-acetyltransferase activity"/>
    <property type="evidence" value="ECO:0007669"/>
    <property type="project" value="UniProtKB-EC"/>
</dbReference>
<dbReference type="Gene3D" id="3.80.10.10">
    <property type="entry name" value="Ribonuclease Inhibitor"/>
    <property type="match status" value="4"/>
</dbReference>
<evidence type="ECO:0000259" key="28">
    <source>
        <dbReference type="PROSITE" id="PS51186"/>
    </source>
</evidence>
<dbReference type="GO" id="GO:2000028">
    <property type="term" value="P:regulation of photoperiodism, flowering"/>
    <property type="evidence" value="ECO:0007669"/>
    <property type="project" value="UniProtKB-ARBA"/>
</dbReference>
<evidence type="ECO:0000256" key="21">
    <source>
        <dbReference type="ARBA" id="ARBA00051597"/>
    </source>
</evidence>
<dbReference type="SMART" id="SM00220">
    <property type="entry name" value="S_TKc"/>
    <property type="match status" value="2"/>
</dbReference>
<dbReference type="PROSITE" id="PS51186">
    <property type="entry name" value="GNAT"/>
    <property type="match status" value="1"/>
</dbReference>
<dbReference type="InterPro" id="IPR008271">
    <property type="entry name" value="Ser/Thr_kinase_AS"/>
</dbReference>
<dbReference type="InterPro" id="IPR013210">
    <property type="entry name" value="LRR_N_plant-typ"/>
</dbReference>
<comment type="subcellular location">
    <subcellularLocation>
        <location evidence="1">Membrane</location>
        <topology evidence="1">Single-pass type I membrane protein</topology>
    </subcellularLocation>
</comment>
<dbReference type="InterPro" id="IPR011009">
    <property type="entry name" value="Kinase-like_dom_sf"/>
</dbReference>
<evidence type="ECO:0000256" key="20">
    <source>
        <dbReference type="ARBA" id="ARBA00048679"/>
    </source>
</evidence>
<evidence type="ECO:0000256" key="19">
    <source>
        <dbReference type="ARBA" id="ARBA00048017"/>
    </source>
</evidence>
<keyword evidence="7 26" id="KW-0812">Transmembrane</keyword>
<dbReference type="PROSITE" id="PS50011">
    <property type="entry name" value="PROTEIN_KINASE_DOM"/>
    <property type="match status" value="2"/>
</dbReference>
<comment type="catalytic activity">
    <reaction evidence="20">
        <text>L-seryl-[protein] + ATP = O-phospho-L-seryl-[protein] + ADP + H(+)</text>
        <dbReference type="Rhea" id="RHEA:17989"/>
        <dbReference type="Rhea" id="RHEA-COMP:9863"/>
        <dbReference type="Rhea" id="RHEA-COMP:11604"/>
        <dbReference type="ChEBI" id="CHEBI:15378"/>
        <dbReference type="ChEBI" id="CHEBI:29999"/>
        <dbReference type="ChEBI" id="CHEBI:30616"/>
        <dbReference type="ChEBI" id="CHEBI:83421"/>
        <dbReference type="ChEBI" id="CHEBI:456216"/>
        <dbReference type="EC" id="2.7.11.1"/>
    </reaction>
</comment>
<dbReference type="FunFam" id="3.30.200.20:FF:000039">
    <property type="entry name" value="receptor-like protein kinase FERONIA"/>
    <property type="match status" value="1"/>
</dbReference>
<evidence type="ECO:0000256" key="26">
    <source>
        <dbReference type="SAM" id="Phobius"/>
    </source>
</evidence>
<dbReference type="InterPro" id="IPR001611">
    <property type="entry name" value="Leu-rich_rpt"/>
</dbReference>
<evidence type="ECO:0000256" key="6">
    <source>
        <dbReference type="ARBA" id="ARBA00022679"/>
    </source>
</evidence>
<comment type="similarity">
    <text evidence="2">Belongs to the protein kinase superfamily. Ser/Thr protein kinase family.</text>
</comment>
<proteinExistence type="evidence at transcript level"/>
<accession>A0AAU8CJZ6</accession>
<evidence type="ECO:0000313" key="29">
    <source>
        <dbReference type="EMBL" id="XCG46242.1"/>
    </source>
</evidence>
<keyword evidence="15" id="KW-0675">Receptor</keyword>
<dbReference type="SUPFAM" id="SSF52058">
    <property type="entry name" value="L domain-like"/>
    <property type="match status" value="3"/>
</dbReference>
<keyword evidence="9" id="KW-0677">Repeat</keyword>
<dbReference type="InterPro" id="IPR000719">
    <property type="entry name" value="Prot_kinase_dom"/>
</dbReference>
<evidence type="ECO:0000256" key="13">
    <source>
        <dbReference type="ARBA" id="ARBA00022989"/>
    </source>
</evidence>
<comment type="catalytic activity">
    <reaction evidence="21">
        <text>5-methoxytryptamine + acetyl-CoA = melatonin + CoA + H(+)</text>
        <dbReference type="Rhea" id="RHEA:66144"/>
        <dbReference type="ChEBI" id="CHEBI:15378"/>
        <dbReference type="ChEBI" id="CHEBI:16796"/>
        <dbReference type="ChEBI" id="CHEBI:57287"/>
        <dbReference type="ChEBI" id="CHEBI:57288"/>
        <dbReference type="ChEBI" id="CHEBI:166874"/>
    </reaction>
</comment>
<evidence type="ECO:0000256" key="11">
    <source>
        <dbReference type="ARBA" id="ARBA00022777"/>
    </source>
</evidence>
<keyword evidence="17" id="KW-0012">Acyltransferase</keyword>
<sequence length="2208" mass="243725">MLTYKVAAPSSLCPILSNDCHCQVSNQFLFPHNLNHGIWRAKRKLKGCRLKAGFWENMRSGFLKNNTTQIIEPPSTLEEEEELVPEEFVLVEKAQPDGETEQIIFSSGGDVNIYELQALCDKVGWPRRPLSKLAAALKNSYMVAALHSVTKLPGSEGNEQKKLIGMARATSDHAFNATIWDVLVDPSYQGQGLGKAMIEKLIRTLLQRDIGNITLFADSQVVEFYRNLGFEPDPEGIKGMFWYPSFIYQTSEGLGTLKEGTSEKQVAEFKGRNLLCDSLVAVEFFWTFMDMMEKAIPILVLVLVSCSFALLASGQLTFPQDTDALKAIRRKLKDPENHLRNWTGSNPCATNWTGVICTPDQQDGYRHVQELRMLNLNLTGELAPELGKLSNLYSLNFMWNKLTGSIPKEIGNLQSLQYLLLSGNQLSGPLPVELGNLSSVVVFQVDLNQISGSLPASFRNLAKCKHFHLNNNSISGQLPPEISTMPALIHILLDNNNLSGHLPPEYSQMPNLTIIQLDNNNFGGTEIPSSYSNIPTLVKISLRNCNLTGAVPDLSRTRVRYIDLSHNQLTGEIPTNKLPDNITTIRLSYNSLSGSIPSNFSGLPNLQKFNLIELLCVASEKKLCKSCSSCMILKGAFGCRSLQNNMLSGEVPSTIWQRENSSANATLIIDFRNNSLANISGSDAPSSNVTVRLDGNPICTSANLLNKTLFCTINEAPGSVDDFTPGSSSNSNGNCPSCFTADFYELVPDAPVSCFCAVPLQVVLRLRSPTISDFVPYINFYREYVTSKLGLITYQLFVRSYEWEPGPRLRLYIKIFPPYSNYTGRFNQSEVIRITGLIATFQIPTSDIYGPHEVIGFPFGPYTILDLPTSSSGISKGALIGIILGSISLAVSLSLVLAIYKRRKKSQQEVPRKQSISLVPIRHESIKEFSFLELEAATNGFSDTAQIGQGGYGKVYRGILANGTVVAIKRARQGSMQGQIEFITEIEMLSRLHHRNLVSLVGYCGEQGEQMLVYEFMPNGSLHDLLSNRHRHSFAFPLRMRIALGAAKGILYLHTEADPPIIHRDIKANNILLDSRFTPKVSDFGISRLAPVPDAEGASTHISTVVKGTPGYLDPEYFLTHKLTEKSDVYSLGIVFLELLTGMMPISHGRNIVREVQGACQAGLMTSIIDRSMGSYSSESINKFMALALKCCQEDPKDRPTMLEAVRELENICSMLPESGAIPTESDNSSTSGRQLALSSGRNSQVLTTEVLGSELISGVMMRVSGCLLALWLWCCCLLLLAAADVTHPSEVNALLAVKKRLIDPMNHLRNWNRGDPCMSNWTGVLCWDDLGDDGYLHVRELLLLNKNLSGTLAPELGQLSQLKTLDFMWNVLTGSIPKEIGNISTLRLLLLNGNKLSGSLPDELGFLSNLKRFQIDENNISGQIPKTFANLSSVRHLHFNNNSLSGQIPPELSQLPTLLHILFDNNNLSGYLPQEFSNLPDLRILQLDNNNFNGSQIPASYANFSKIAKLSLRNCSLHGAVPDLSRIPSLSYLDLSQNHLTGLIPSNKLSDNVTTIDLSDNQLNGSIPGSFSDLPSLQTLSLENNFLKGPVPTNIWQNISFSTSARLELDFRNNSFSSIQGPLNPPKNVTLRLEGNPVCKNANLLNISLFCGAESGEDKMVANINSSTENCLIQSCPTDNFYEYVPASPVPCSCAAPIRIGYRLKSPSFSYFPPYIRPFELYVTRSLNLSLYQLSIDTYAWEEGPRLRMYLKLFPSVNSSTFNDSEVKRIRGIYTSWTFPGSDLFGPYELLNFTLLGPYADMNFENKSKGISKGIFIAAVVGSISCAVALSVIVTVIITRRRARNQCAISRRPSRASMTIDGVKDFTFKEMALATDNFNSSTQVGRGGYGKVYKGTLTDKTIVAIKRAEEGSLQGQKEFLTEIKLLSRLHHRNLVSLVGYCDEEGEQMLVYEFMPNGTLRDWLSAKAKGSLPFEMRLSIALGSAKGILYLHTEANPPVFHRDIKASNILLDSKLNAKVADFGLSRLAPALEGEGTVPDHVSTVVRGTPVSSGYLDPEYFLTHKLTDKSDVYSLGVVFLELLTGMQPISHGKNIVREVKMAHESGMMFSIIDSRMGSYPSECIERFITLALDCCDDMPEKRPSMLDVVRQLEFILKMMPETDSISLHSSNGKSLSSSSSYSTRDPYVSSSNVSGSDLVSGVIPSITPR</sequence>
<comment type="catalytic activity">
    <reaction evidence="19">
        <text>L-lysyl-[protein] + acetyl-CoA = N(6)-acetyl-L-lysyl-[protein] + CoA + H(+)</text>
        <dbReference type="Rhea" id="RHEA:45948"/>
        <dbReference type="Rhea" id="RHEA-COMP:9752"/>
        <dbReference type="Rhea" id="RHEA-COMP:10731"/>
        <dbReference type="ChEBI" id="CHEBI:15378"/>
        <dbReference type="ChEBI" id="CHEBI:29969"/>
        <dbReference type="ChEBI" id="CHEBI:57287"/>
        <dbReference type="ChEBI" id="CHEBI:57288"/>
        <dbReference type="ChEBI" id="CHEBI:61930"/>
        <dbReference type="EC" id="2.3.1.48"/>
    </reaction>
</comment>
<dbReference type="PROSITE" id="PS51450">
    <property type="entry name" value="LRR"/>
    <property type="match status" value="1"/>
</dbReference>
<dbReference type="InterPro" id="IPR016181">
    <property type="entry name" value="Acyl_CoA_acyltransferase"/>
</dbReference>
<dbReference type="PROSITE" id="PS00107">
    <property type="entry name" value="PROTEIN_KINASE_ATP"/>
    <property type="match status" value="2"/>
</dbReference>
<dbReference type="InterPro" id="IPR001245">
    <property type="entry name" value="Ser-Thr/Tyr_kinase_cat_dom"/>
</dbReference>
<keyword evidence="5" id="KW-0433">Leucine-rich repeat</keyword>
<evidence type="ECO:0000256" key="24">
    <source>
        <dbReference type="PROSITE-ProRule" id="PRU10141"/>
    </source>
</evidence>
<dbReference type="FunFam" id="3.40.630.30:FF:000059">
    <property type="entry name" value="Putative acetyltransferase NSI"/>
    <property type="match status" value="1"/>
</dbReference>
<comment type="similarity">
    <text evidence="3">Belongs to the acetyltransferase family. GNAT subfamily.</text>
</comment>
<dbReference type="GO" id="GO:0005524">
    <property type="term" value="F:ATP binding"/>
    <property type="evidence" value="ECO:0007669"/>
    <property type="project" value="UniProtKB-UniRule"/>
</dbReference>
<feature type="transmembrane region" description="Helical" evidence="26">
    <location>
        <begin position="1816"/>
        <end position="1839"/>
    </location>
</feature>
<evidence type="ECO:0000256" key="16">
    <source>
        <dbReference type="ARBA" id="ARBA00023180"/>
    </source>
</evidence>
<feature type="domain" description="Protein kinase" evidence="27">
    <location>
        <begin position="1879"/>
        <end position="2154"/>
    </location>
</feature>
<dbReference type="SUPFAM" id="SSF55729">
    <property type="entry name" value="Acyl-CoA N-acyltransferases (Nat)"/>
    <property type="match status" value="1"/>
</dbReference>
<reference evidence="29" key="1">
    <citation type="submission" date="2024-06" db="EMBL/GenBank/DDBJ databases">
        <authorList>
            <person name="Bhowmick R."/>
            <person name="Chourasia N.K."/>
            <person name="Meena J.K."/>
            <person name="R T."/>
        </authorList>
    </citation>
    <scope>NUCLEOTIDE SEQUENCE</scope>
    <source>
        <strain evidence="29">GWHTBCLB001913</strain>
    </source>
</reference>
<evidence type="ECO:0000256" key="23">
    <source>
        <dbReference type="ARBA" id="ARBA00051781"/>
    </source>
</evidence>
<evidence type="ECO:0000256" key="17">
    <source>
        <dbReference type="ARBA" id="ARBA00023315"/>
    </source>
</evidence>